<evidence type="ECO:0000313" key="3">
    <source>
        <dbReference type="Proteomes" id="UP000266861"/>
    </source>
</evidence>
<protein>
    <recommendedName>
        <fullName evidence="1">HNH nuclease domain-containing protein</fullName>
    </recommendedName>
</protein>
<accession>A0A397H2A5</accession>
<dbReference type="InterPro" id="IPR044925">
    <property type="entry name" value="His-Me_finger_sf"/>
</dbReference>
<dbReference type="SMART" id="SM00497">
    <property type="entry name" value="IENR1"/>
    <property type="match status" value="2"/>
</dbReference>
<dbReference type="Gene3D" id="3.90.75.20">
    <property type="match status" value="2"/>
</dbReference>
<dbReference type="InterPro" id="IPR003615">
    <property type="entry name" value="HNH_nuc"/>
</dbReference>
<reference evidence="2 3" key="1">
    <citation type="submission" date="2018-08" db="EMBL/GenBank/DDBJ databases">
        <title>Genome and evolution of the arbuscular mycorrhizal fungus Diversispora epigaea (formerly Glomus versiforme) and its bacterial endosymbionts.</title>
        <authorList>
            <person name="Sun X."/>
            <person name="Fei Z."/>
            <person name="Harrison M."/>
        </authorList>
    </citation>
    <scope>NUCLEOTIDE SEQUENCE [LARGE SCALE GENOMIC DNA]</scope>
    <source>
        <strain evidence="2 3">IT104</strain>
    </source>
</reference>
<dbReference type="Pfam" id="PF07453">
    <property type="entry name" value="NUMOD1"/>
    <property type="match status" value="1"/>
</dbReference>
<evidence type="ECO:0000259" key="1">
    <source>
        <dbReference type="SMART" id="SM00507"/>
    </source>
</evidence>
<feature type="domain" description="HNH nuclease" evidence="1">
    <location>
        <begin position="161"/>
        <end position="209"/>
    </location>
</feature>
<comment type="caution">
    <text evidence="2">The sequence shown here is derived from an EMBL/GenBank/DDBJ whole genome shotgun (WGS) entry which is preliminary data.</text>
</comment>
<dbReference type="InterPro" id="IPR010896">
    <property type="entry name" value="NUMOD1"/>
</dbReference>
<sequence>MYMMSRSEIFTESDLENFQGYVNHINGIRYDNRAINLKWVTPKENAERTVFRNPNCSNSKKIVQTTLDGNVVQVWDSITLASNTLNIVMSNISQCCSRKLNTSGGWRWMYYEDQIEQDPDEEWREIRLNSRKFKVSSLERVQLPNGLISRGSLDAGYLRVAREKYRVHRLVALAFCPKEDGKEYVNHIDGESTNNRASNLEWCTLKENNQHYVCLGLGYQRAVKQIFNNGSSQEFPSIAEARVTGIHNIGLVCQGFQRNVGGYRWEYVTQ</sequence>
<dbReference type="SUPFAM" id="SSF54060">
    <property type="entry name" value="His-Me finger endonucleases"/>
    <property type="match status" value="2"/>
</dbReference>
<dbReference type="InterPro" id="IPR003647">
    <property type="entry name" value="Intron_nuc_1_rpt"/>
</dbReference>
<name>A0A397H2A5_9GLOM</name>
<dbReference type="Pfam" id="PF13392">
    <property type="entry name" value="HNH_3"/>
    <property type="match status" value="1"/>
</dbReference>
<dbReference type="STRING" id="1348612.A0A397H2A5"/>
<dbReference type="AlphaFoldDB" id="A0A397H2A5"/>
<dbReference type="EMBL" id="PQFF01000362">
    <property type="protein sequence ID" value="RHZ55988.1"/>
    <property type="molecule type" value="Genomic_DNA"/>
</dbReference>
<dbReference type="Gene3D" id="1.10.10.10">
    <property type="entry name" value="Winged helix-like DNA-binding domain superfamily/Winged helix DNA-binding domain"/>
    <property type="match status" value="2"/>
</dbReference>
<proteinExistence type="predicted"/>
<dbReference type="InterPro" id="IPR036388">
    <property type="entry name" value="WH-like_DNA-bd_sf"/>
</dbReference>
<keyword evidence="3" id="KW-1185">Reference proteome</keyword>
<evidence type="ECO:0000313" key="2">
    <source>
        <dbReference type="EMBL" id="RHZ55988.1"/>
    </source>
</evidence>
<dbReference type="OrthoDB" id="447635at2759"/>
<gene>
    <name evidence="2" type="ORF">Glove_407g6</name>
</gene>
<dbReference type="SMART" id="SM00507">
    <property type="entry name" value="HNHc"/>
    <property type="match status" value="1"/>
</dbReference>
<dbReference type="Proteomes" id="UP000266861">
    <property type="component" value="Unassembled WGS sequence"/>
</dbReference>
<organism evidence="2 3">
    <name type="scientific">Diversispora epigaea</name>
    <dbReference type="NCBI Taxonomy" id="1348612"/>
    <lineage>
        <taxon>Eukaryota</taxon>
        <taxon>Fungi</taxon>
        <taxon>Fungi incertae sedis</taxon>
        <taxon>Mucoromycota</taxon>
        <taxon>Glomeromycotina</taxon>
        <taxon>Glomeromycetes</taxon>
        <taxon>Diversisporales</taxon>
        <taxon>Diversisporaceae</taxon>
        <taxon>Diversispora</taxon>
    </lineage>
</organism>